<comment type="similarity">
    <text evidence="1 2">Belongs to the cytochrome P450 family.</text>
</comment>
<keyword evidence="2" id="KW-0479">Metal-binding</keyword>
<protein>
    <submittedName>
        <fullName evidence="3">Cytochrome P450</fullName>
    </submittedName>
</protein>
<dbReference type="PANTHER" id="PTHR46696">
    <property type="entry name" value="P450, PUTATIVE (EUROFUNG)-RELATED"/>
    <property type="match status" value="1"/>
</dbReference>
<keyword evidence="4" id="KW-1185">Reference proteome</keyword>
<proteinExistence type="inferred from homology"/>
<gene>
    <name evidence="3" type="ORF">WDV06_11315</name>
</gene>
<dbReference type="Gene3D" id="1.10.630.10">
    <property type="entry name" value="Cytochrome P450"/>
    <property type="match status" value="1"/>
</dbReference>
<dbReference type="InterPro" id="IPR017972">
    <property type="entry name" value="Cyt_P450_CS"/>
</dbReference>
<reference evidence="3 4" key="1">
    <citation type="submission" date="2024-03" db="EMBL/GenBank/DDBJ databases">
        <title>Whole genome sequencing of Streptomyces racemochromogenes, to identify antimicrobial biosynthetic gene clusters.</title>
        <authorList>
            <person name="Suryawanshi P."/>
            <person name="Krishnaraj P.U."/>
            <person name="Arun Y.P."/>
            <person name="Suryawanshi M.P."/>
            <person name="Rakshit O."/>
        </authorList>
    </citation>
    <scope>NUCLEOTIDE SEQUENCE [LARGE SCALE GENOMIC DNA]</scope>
    <source>
        <strain evidence="3 4">AUDT626</strain>
    </source>
</reference>
<organism evidence="3 4">
    <name type="scientific">Streptomyces racemochromogenes</name>
    <dbReference type="NCBI Taxonomy" id="67353"/>
    <lineage>
        <taxon>Bacteria</taxon>
        <taxon>Bacillati</taxon>
        <taxon>Actinomycetota</taxon>
        <taxon>Actinomycetes</taxon>
        <taxon>Kitasatosporales</taxon>
        <taxon>Streptomycetaceae</taxon>
        <taxon>Streptomyces</taxon>
    </lineage>
</organism>
<dbReference type="Proteomes" id="UP001610631">
    <property type="component" value="Unassembled WGS sequence"/>
</dbReference>
<dbReference type="PROSITE" id="PS00086">
    <property type="entry name" value="CYTOCHROME_P450"/>
    <property type="match status" value="1"/>
</dbReference>
<dbReference type="InterPro" id="IPR001128">
    <property type="entry name" value="Cyt_P450"/>
</dbReference>
<dbReference type="RefSeq" id="WP_395509527.1">
    <property type="nucleotide sequence ID" value="NZ_JBBDHD010000021.1"/>
</dbReference>
<keyword evidence="2" id="KW-0349">Heme</keyword>
<dbReference type="PRINTS" id="PR00359">
    <property type="entry name" value="BP450"/>
</dbReference>
<dbReference type="PRINTS" id="PR00385">
    <property type="entry name" value="P450"/>
</dbReference>
<dbReference type="SUPFAM" id="SSF48264">
    <property type="entry name" value="Cytochrome P450"/>
    <property type="match status" value="1"/>
</dbReference>
<keyword evidence="2" id="KW-0503">Monooxygenase</keyword>
<dbReference type="Pfam" id="PF00067">
    <property type="entry name" value="p450"/>
    <property type="match status" value="1"/>
</dbReference>
<comment type="caution">
    <text evidence="3">The sequence shown here is derived from an EMBL/GenBank/DDBJ whole genome shotgun (WGS) entry which is preliminary data.</text>
</comment>
<accession>A0ABW7PBD1</accession>
<keyword evidence="2" id="KW-0560">Oxidoreductase</keyword>
<dbReference type="InterPro" id="IPR036396">
    <property type="entry name" value="Cyt_P450_sf"/>
</dbReference>
<dbReference type="EMBL" id="JBBDHD010000021">
    <property type="protein sequence ID" value="MFH7595675.1"/>
    <property type="molecule type" value="Genomic_DNA"/>
</dbReference>
<sequence>MGAGREQATQEQERRDALYRDPYPLYERARRTAGLTYVPEAGAWLVARDEDVREVLRRAEDFSSANALLPDVAVSEAALGVLARGFGPRQTVVSSDGAVHRRHRAPLNRALSTARSAALLPYARRCARELVGPVAAAGSAELVEAYARKLPGLVVGRLIGLDPADVPAAVHGGYRAEELLFRPLSPPEQVAAAEDVVALQELLDGYVRERRARPREDLCSDLAAAAAPPGAGLGVEQRHELVAHLQNLLIAGFLTTSALIATTLLHLLTDRRQWELLCSDPGLVPAAVEEGLRFDTAVQAFRRVTTRPVELAGTALPAGAALLVAYASANRDGRRHGDAGVFDIRRPGSRPHVAFGHGPHACPGSHLARGQLRVTLELFAEVLPGLRLDGARPAPRMRPTLIHRSPEALYVTW</sequence>
<dbReference type="PANTHER" id="PTHR46696:SF1">
    <property type="entry name" value="CYTOCHROME P450 YJIB-RELATED"/>
    <property type="match status" value="1"/>
</dbReference>
<evidence type="ECO:0000256" key="2">
    <source>
        <dbReference type="RuleBase" id="RU000461"/>
    </source>
</evidence>
<evidence type="ECO:0000256" key="1">
    <source>
        <dbReference type="ARBA" id="ARBA00010617"/>
    </source>
</evidence>
<keyword evidence="2" id="KW-0408">Iron</keyword>
<dbReference type="InterPro" id="IPR002397">
    <property type="entry name" value="Cyt_P450_B"/>
</dbReference>
<name>A0ABW7PBD1_9ACTN</name>
<evidence type="ECO:0000313" key="3">
    <source>
        <dbReference type="EMBL" id="MFH7595675.1"/>
    </source>
</evidence>
<evidence type="ECO:0000313" key="4">
    <source>
        <dbReference type="Proteomes" id="UP001610631"/>
    </source>
</evidence>